<protein>
    <submittedName>
        <fullName evidence="2">Uncharacterized protein</fullName>
    </submittedName>
</protein>
<dbReference type="AlphaFoldDB" id="A0A2T3ZMU7"/>
<reference evidence="2 3" key="1">
    <citation type="submission" date="2016-07" db="EMBL/GenBank/DDBJ databases">
        <title>Multiple horizontal gene transfer events from other fungi enriched the ability of initially mycotrophic Trichoderma (Ascomycota) to feed on dead plant biomass.</title>
        <authorList>
            <consortium name="DOE Joint Genome Institute"/>
            <person name="Aerts A."/>
            <person name="Atanasova L."/>
            <person name="Chenthamara K."/>
            <person name="Zhang J."/>
            <person name="Grujic M."/>
            <person name="Henrissat B."/>
            <person name="Kuo A."/>
            <person name="Salamov A."/>
            <person name="Lipzen A."/>
            <person name="Labutti K."/>
            <person name="Barry K."/>
            <person name="Miao Y."/>
            <person name="Rahimi M.J."/>
            <person name="Shen Q."/>
            <person name="Grigoriev I.V."/>
            <person name="Kubicek C.P."/>
            <person name="Druzhinina I.S."/>
        </authorList>
    </citation>
    <scope>NUCLEOTIDE SEQUENCE [LARGE SCALE GENOMIC DNA]</scope>
    <source>
        <strain evidence="2 3">CBS 433.97</strain>
    </source>
</reference>
<sequence>MFNHKKGSQAIWHFLFPPKNRDKGWLSWKLIPSVILLLTALEVGLMVTIGVLLSLSQNNNGFVTVQIPNPNSVSSNFFKRSHWTESYLWTSLPTFVITLYNLCWTSIFAEFAIRQPFIEMAETEGSPGKKTVLLDYRSYFSFVSWIYAFKNKHIVLGFTILVSMLGLFLPSLTSNLFKVAAVSQATAANMSITAFFNETAVDSKTNYQTVFNIVSAARVYNASFPPWTTEEYAFPTFVPITDGGFPSSGNSSIELTAYSASLDCQQMTTYNKVITNENVYIFNTTDRGCPINVHVPVAAGATVYMKTGYIGNCKSTAGLRRHVFVSALLTNSSSSETQGLTDISFISCTMNYYKTPGTLLVSTTATNETTPSIISFKPSAKPQIWLPSFWGSLEFMIHQIDQFDPTGTYASDNLGLLILAYSEHLVGFSNRLDTNALIRATQDVYKSIFSVTGSIYLLQPLQHPSNPVLGQIYTFSNRLFVTKSTAGLMEAILSVLTAWTLFVVLYSFTKTSILREEPKGLLGMAEVVYGGSLSSIAGEYRANELEKTFEQYVKDQGYKERFFKVSLDRNGRPNINLK</sequence>
<gene>
    <name evidence="2" type="ORF">M441DRAFT_41982</name>
</gene>
<dbReference type="STRING" id="1042311.A0A2T3ZMU7"/>
<feature type="transmembrane region" description="Helical" evidence="1">
    <location>
        <begin position="30"/>
        <end position="53"/>
    </location>
</feature>
<keyword evidence="3" id="KW-1185">Reference proteome</keyword>
<evidence type="ECO:0000256" key="1">
    <source>
        <dbReference type="SAM" id="Phobius"/>
    </source>
</evidence>
<dbReference type="EMBL" id="KZ679256">
    <property type="protein sequence ID" value="PTB46136.1"/>
    <property type="molecule type" value="Genomic_DNA"/>
</dbReference>
<keyword evidence="1" id="KW-0812">Transmembrane</keyword>
<dbReference type="InterPro" id="IPR021840">
    <property type="entry name" value="DUF3433"/>
</dbReference>
<dbReference type="PANTHER" id="PTHR37544:SF3">
    <property type="entry name" value="SPRAY"/>
    <property type="match status" value="1"/>
</dbReference>
<dbReference type="Proteomes" id="UP000240493">
    <property type="component" value="Unassembled WGS sequence"/>
</dbReference>
<proteinExistence type="predicted"/>
<dbReference type="PANTHER" id="PTHR37544">
    <property type="entry name" value="SPRAY-RELATED"/>
    <property type="match status" value="1"/>
</dbReference>
<keyword evidence="1" id="KW-0472">Membrane</keyword>
<accession>A0A2T3ZMU7</accession>
<feature type="transmembrane region" description="Helical" evidence="1">
    <location>
        <begin position="486"/>
        <end position="509"/>
    </location>
</feature>
<feature type="transmembrane region" description="Helical" evidence="1">
    <location>
        <begin position="87"/>
        <end position="113"/>
    </location>
</feature>
<organism evidence="2 3">
    <name type="scientific">Trichoderma asperellum (strain ATCC 204424 / CBS 433.97 / NBRC 101777)</name>
    <dbReference type="NCBI Taxonomy" id="1042311"/>
    <lineage>
        <taxon>Eukaryota</taxon>
        <taxon>Fungi</taxon>
        <taxon>Dikarya</taxon>
        <taxon>Ascomycota</taxon>
        <taxon>Pezizomycotina</taxon>
        <taxon>Sordariomycetes</taxon>
        <taxon>Hypocreomycetidae</taxon>
        <taxon>Hypocreales</taxon>
        <taxon>Hypocreaceae</taxon>
        <taxon>Trichoderma</taxon>
    </lineage>
</organism>
<name>A0A2T3ZMU7_TRIA4</name>
<evidence type="ECO:0000313" key="2">
    <source>
        <dbReference type="EMBL" id="PTB46136.1"/>
    </source>
</evidence>
<dbReference type="Pfam" id="PF11915">
    <property type="entry name" value="DUF3433"/>
    <property type="match status" value="1"/>
</dbReference>
<evidence type="ECO:0000313" key="3">
    <source>
        <dbReference type="Proteomes" id="UP000240493"/>
    </source>
</evidence>
<keyword evidence="1" id="KW-1133">Transmembrane helix</keyword>
<feature type="transmembrane region" description="Helical" evidence="1">
    <location>
        <begin position="154"/>
        <end position="172"/>
    </location>
</feature>
<dbReference type="OrthoDB" id="3522351at2759"/>